<dbReference type="CDD" id="cd07153">
    <property type="entry name" value="Fur_like"/>
    <property type="match status" value="1"/>
</dbReference>
<dbReference type="InterPro" id="IPR036390">
    <property type="entry name" value="WH_DNA-bd_sf"/>
</dbReference>
<dbReference type="GO" id="GO:0045892">
    <property type="term" value="P:negative regulation of DNA-templated transcription"/>
    <property type="evidence" value="ECO:0007669"/>
    <property type="project" value="TreeGrafter"/>
</dbReference>
<protein>
    <recommendedName>
        <fullName evidence="10">Transcriptional repressor</fullName>
    </recommendedName>
</protein>
<dbReference type="Gene3D" id="1.10.10.10">
    <property type="entry name" value="Winged helix-like DNA-binding domain superfamily/Winged helix DNA-binding domain"/>
    <property type="match status" value="1"/>
</dbReference>
<keyword evidence="4" id="KW-0805">Transcription regulation</keyword>
<evidence type="ECO:0000313" key="8">
    <source>
        <dbReference type="EMBL" id="PKQ63832.1"/>
    </source>
</evidence>
<dbReference type="PANTHER" id="PTHR33202:SF7">
    <property type="entry name" value="FERRIC UPTAKE REGULATION PROTEIN"/>
    <property type="match status" value="1"/>
</dbReference>
<evidence type="ECO:0000256" key="5">
    <source>
        <dbReference type="ARBA" id="ARBA00023125"/>
    </source>
</evidence>
<name>A0A2N3I0L4_9BACT</name>
<sequence>MTTDDIKSKLIERGLKVTPQRMAILEAIYSLKNHPTAENIIDYILKKHPNIATGTVYKVLGVLVENQLIKKVTTEKDIMRYDGIMESHHHLYCMESDVIKDYVDVELDELLQKYFEKKNLPGFKIEDIVLQLKGTFDNR</sequence>
<evidence type="ECO:0000256" key="2">
    <source>
        <dbReference type="ARBA" id="ARBA00022491"/>
    </source>
</evidence>
<evidence type="ECO:0008006" key="10">
    <source>
        <dbReference type="Google" id="ProtNLM"/>
    </source>
</evidence>
<dbReference type="SUPFAM" id="SSF46785">
    <property type="entry name" value="Winged helix' DNA-binding domain"/>
    <property type="match status" value="1"/>
</dbReference>
<reference evidence="8 9" key="1">
    <citation type="journal article" date="2017" name="Front. Microbiol.">
        <title>Labilibaculum manganireducens gen. nov., sp. nov. and Labilibaculum filiforme sp. nov., Novel Bacteroidetes Isolated from Subsurface Sediments of the Baltic Sea.</title>
        <authorList>
            <person name="Vandieken V."/>
            <person name="Marshall I.P."/>
            <person name="Niemann H."/>
            <person name="Engelen B."/>
            <person name="Cypionka H."/>
        </authorList>
    </citation>
    <scope>NUCLEOTIDE SEQUENCE [LARGE SCALE GENOMIC DNA]</scope>
    <source>
        <strain evidence="8 9">59.16B</strain>
    </source>
</reference>
<dbReference type="InterPro" id="IPR036388">
    <property type="entry name" value="WH-like_DNA-bd_sf"/>
</dbReference>
<dbReference type="Gene3D" id="3.30.1490.190">
    <property type="match status" value="1"/>
</dbReference>
<comment type="similarity">
    <text evidence="1">Belongs to the Fur family.</text>
</comment>
<evidence type="ECO:0000256" key="4">
    <source>
        <dbReference type="ARBA" id="ARBA00023015"/>
    </source>
</evidence>
<keyword evidence="7" id="KW-0479">Metal-binding</keyword>
<dbReference type="GO" id="GO:0008270">
    <property type="term" value="F:zinc ion binding"/>
    <property type="evidence" value="ECO:0007669"/>
    <property type="project" value="TreeGrafter"/>
</dbReference>
<keyword evidence="5" id="KW-0238">DNA-binding</keyword>
<keyword evidence="6" id="KW-0804">Transcription</keyword>
<keyword evidence="3 7" id="KW-0862">Zinc</keyword>
<comment type="caution">
    <text evidence="8">The sequence shown here is derived from an EMBL/GenBank/DDBJ whole genome shotgun (WGS) entry which is preliminary data.</text>
</comment>
<gene>
    <name evidence="8" type="ORF">BZG02_07355</name>
</gene>
<dbReference type="AlphaFoldDB" id="A0A2N3I0L4"/>
<dbReference type="InterPro" id="IPR043135">
    <property type="entry name" value="Fur_C"/>
</dbReference>
<keyword evidence="2" id="KW-0678">Repressor</keyword>
<evidence type="ECO:0000256" key="7">
    <source>
        <dbReference type="PIRSR" id="PIRSR602481-1"/>
    </source>
</evidence>
<dbReference type="GO" id="GO:0000976">
    <property type="term" value="F:transcription cis-regulatory region binding"/>
    <property type="evidence" value="ECO:0007669"/>
    <property type="project" value="TreeGrafter"/>
</dbReference>
<evidence type="ECO:0000313" key="9">
    <source>
        <dbReference type="Proteomes" id="UP000233535"/>
    </source>
</evidence>
<evidence type="ECO:0000256" key="3">
    <source>
        <dbReference type="ARBA" id="ARBA00022833"/>
    </source>
</evidence>
<dbReference type="InterPro" id="IPR002481">
    <property type="entry name" value="FUR"/>
</dbReference>
<organism evidence="8 9">
    <name type="scientific">Labilibaculum filiforme</name>
    <dbReference type="NCBI Taxonomy" id="1940526"/>
    <lineage>
        <taxon>Bacteria</taxon>
        <taxon>Pseudomonadati</taxon>
        <taxon>Bacteroidota</taxon>
        <taxon>Bacteroidia</taxon>
        <taxon>Marinilabiliales</taxon>
        <taxon>Marinifilaceae</taxon>
        <taxon>Labilibaculum</taxon>
    </lineage>
</organism>
<accession>A0A2N3I0L4</accession>
<comment type="cofactor">
    <cofactor evidence="7">
        <name>Zn(2+)</name>
        <dbReference type="ChEBI" id="CHEBI:29105"/>
    </cofactor>
    <text evidence="7">Binds 1 zinc ion per subunit.</text>
</comment>
<evidence type="ECO:0000256" key="6">
    <source>
        <dbReference type="ARBA" id="ARBA00023163"/>
    </source>
</evidence>
<dbReference type="EMBL" id="MVDD01000004">
    <property type="protein sequence ID" value="PKQ63832.1"/>
    <property type="molecule type" value="Genomic_DNA"/>
</dbReference>
<dbReference type="GO" id="GO:0003700">
    <property type="term" value="F:DNA-binding transcription factor activity"/>
    <property type="evidence" value="ECO:0007669"/>
    <property type="project" value="InterPro"/>
</dbReference>
<feature type="binding site" evidence="7">
    <location>
        <position position="93"/>
    </location>
    <ligand>
        <name>Zn(2+)</name>
        <dbReference type="ChEBI" id="CHEBI:29105"/>
    </ligand>
</feature>
<dbReference type="Proteomes" id="UP000233535">
    <property type="component" value="Unassembled WGS sequence"/>
</dbReference>
<proteinExistence type="inferred from homology"/>
<keyword evidence="9" id="KW-1185">Reference proteome</keyword>
<dbReference type="Pfam" id="PF01475">
    <property type="entry name" value="FUR"/>
    <property type="match status" value="1"/>
</dbReference>
<dbReference type="PANTHER" id="PTHR33202">
    <property type="entry name" value="ZINC UPTAKE REGULATION PROTEIN"/>
    <property type="match status" value="1"/>
</dbReference>
<dbReference type="GO" id="GO:1900376">
    <property type="term" value="P:regulation of secondary metabolite biosynthetic process"/>
    <property type="evidence" value="ECO:0007669"/>
    <property type="project" value="TreeGrafter"/>
</dbReference>
<evidence type="ECO:0000256" key="1">
    <source>
        <dbReference type="ARBA" id="ARBA00007957"/>
    </source>
</evidence>
<dbReference type="RefSeq" id="WP_101260777.1">
    <property type="nucleotide sequence ID" value="NZ_MVDD01000004.1"/>
</dbReference>
<dbReference type="OrthoDB" id="594893at2"/>